<reference evidence="2 3" key="1">
    <citation type="submission" date="2020-04" db="EMBL/GenBank/DDBJ databases">
        <title>Luteolibacter sp. G-1-1-1 isolated from soil.</title>
        <authorList>
            <person name="Dahal R.H."/>
        </authorList>
    </citation>
    <scope>NUCLEOTIDE SEQUENCE [LARGE SCALE GENOMIC DNA]</scope>
    <source>
        <strain evidence="2 3">G-1-1-1</strain>
    </source>
</reference>
<dbReference type="EMBL" id="CP051774">
    <property type="protein sequence ID" value="QJE95367.1"/>
    <property type="molecule type" value="Genomic_DNA"/>
</dbReference>
<dbReference type="RefSeq" id="WP_169453681.1">
    <property type="nucleotide sequence ID" value="NZ_CP051774.1"/>
</dbReference>
<feature type="transmembrane region" description="Helical" evidence="1">
    <location>
        <begin position="43"/>
        <end position="61"/>
    </location>
</feature>
<name>A0A858REV4_9BACT</name>
<accession>A0A858REV4</accession>
<dbReference type="Proteomes" id="UP000501812">
    <property type="component" value="Chromosome"/>
</dbReference>
<dbReference type="KEGG" id="luo:HHL09_06095"/>
<keyword evidence="1" id="KW-0812">Transmembrane</keyword>
<evidence type="ECO:0000256" key="1">
    <source>
        <dbReference type="SAM" id="Phobius"/>
    </source>
</evidence>
<sequence>MDALLKVFVTNGYLMDALGVIGLGLLGLAAVRLSQRYRSWGGSLLASGAMLLLLGRLWVLVTPQVMTPELSAQLGTTVTEIISLAPFAMLTAGLAGVVWGLWGHEQWLRAER</sequence>
<organism evidence="2 3">
    <name type="scientific">Luteolibacter luteus</name>
    <dbReference type="NCBI Taxonomy" id="2728835"/>
    <lineage>
        <taxon>Bacteria</taxon>
        <taxon>Pseudomonadati</taxon>
        <taxon>Verrucomicrobiota</taxon>
        <taxon>Verrucomicrobiia</taxon>
        <taxon>Verrucomicrobiales</taxon>
        <taxon>Verrucomicrobiaceae</taxon>
        <taxon>Luteolibacter</taxon>
    </lineage>
</organism>
<keyword evidence="1" id="KW-1133">Transmembrane helix</keyword>
<dbReference type="AlphaFoldDB" id="A0A858REV4"/>
<evidence type="ECO:0000313" key="3">
    <source>
        <dbReference type="Proteomes" id="UP000501812"/>
    </source>
</evidence>
<feature type="transmembrane region" description="Helical" evidence="1">
    <location>
        <begin position="81"/>
        <end position="102"/>
    </location>
</feature>
<proteinExistence type="predicted"/>
<gene>
    <name evidence="2" type="ORF">HHL09_06095</name>
</gene>
<feature type="transmembrane region" description="Helical" evidence="1">
    <location>
        <begin position="12"/>
        <end position="31"/>
    </location>
</feature>
<protein>
    <submittedName>
        <fullName evidence="2">Uncharacterized protein</fullName>
    </submittedName>
</protein>
<evidence type="ECO:0000313" key="2">
    <source>
        <dbReference type="EMBL" id="QJE95367.1"/>
    </source>
</evidence>
<keyword evidence="3" id="KW-1185">Reference proteome</keyword>
<keyword evidence="1" id="KW-0472">Membrane</keyword>